<dbReference type="GO" id="GO:0045820">
    <property type="term" value="P:negative regulation of glycolytic process"/>
    <property type="evidence" value="ECO:0007669"/>
    <property type="project" value="TreeGrafter"/>
</dbReference>
<name>A0A0D8HP24_9ACTN</name>
<organism evidence="2 3">
    <name type="scientific">Acidithrix ferrooxidans</name>
    <dbReference type="NCBI Taxonomy" id="1280514"/>
    <lineage>
        <taxon>Bacteria</taxon>
        <taxon>Bacillati</taxon>
        <taxon>Actinomycetota</taxon>
        <taxon>Acidimicrobiia</taxon>
        <taxon>Acidimicrobiales</taxon>
        <taxon>Acidimicrobiaceae</taxon>
        <taxon>Acidithrix</taxon>
    </lineage>
</organism>
<dbReference type="GO" id="GO:0005829">
    <property type="term" value="C:cytosol"/>
    <property type="evidence" value="ECO:0007669"/>
    <property type="project" value="TreeGrafter"/>
</dbReference>
<proteinExistence type="predicted"/>
<dbReference type="Pfam" id="PF00300">
    <property type="entry name" value="His_Phos_1"/>
    <property type="match status" value="1"/>
</dbReference>
<keyword evidence="1" id="KW-0378">Hydrolase</keyword>
<dbReference type="AlphaFoldDB" id="A0A0D8HP24"/>
<evidence type="ECO:0000313" key="2">
    <source>
        <dbReference type="EMBL" id="KJF18856.1"/>
    </source>
</evidence>
<accession>A0A0D8HP24</accession>
<reference evidence="2 3" key="1">
    <citation type="submission" date="2015-01" db="EMBL/GenBank/DDBJ databases">
        <title>Draft genome of the acidophilic iron oxidizer Acidithrix ferrooxidans strain Py-F3.</title>
        <authorList>
            <person name="Poehlein A."/>
            <person name="Eisen S."/>
            <person name="Schloemann M."/>
            <person name="Johnson B.D."/>
            <person name="Daniel R."/>
            <person name="Muehling M."/>
        </authorList>
    </citation>
    <scope>NUCLEOTIDE SEQUENCE [LARGE SCALE GENOMIC DNA]</scope>
    <source>
        <strain evidence="2 3">Py-F3</strain>
    </source>
</reference>
<dbReference type="InterPro" id="IPR029033">
    <property type="entry name" value="His_PPase_superfam"/>
</dbReference>
<dbReference type="InterPro" id="IPR013078">
    <property type="entry name" value="His_Pase_superF_clade-1"/>
</dbReference>
<dbReference type="SMART" id="SM00855">
    <property type="entry name" value="PGAM"/>
    <property type="match status" value="1"/>
</dbReference>
<dbReference type="GO" id="GO:0043456">
    <property type="term" value="P:regulation of pentose-phosphate shunt"/>
    <property type="evidence" value="ECO:0007669"/>
    <property type="project" value="TreeGrafter"/>
</dbReference>
<dbReference type="InterPro" id="IPR051695">
    <property type="entry name" value="Phosphoglycerate_Mutase"/>
</dbReference>
<dbReference type="PANTHER" id="PTHR46517">
    <property type="entry name" value="FRUCTOSE-2,6-BISPHOSPHATASE TIGAR"/>
    <property type="match status" value="1"/>
</dbReference>
<evidence type="ECO:0000313" key="3">
    <source>
        <dbReference type="Proteomes" id="UP000032360"/>
    </source>
</evidence>
<protein>
    <submittedName>
        <fullName evidence="2">Bifunctional RNase H/acid phosphatase</fullName>
    </submittedName>
</protein>
<dbReference type="SUPFAM" id="SSF53254">
    <property type="entry name" value="Phosphoglycerate mutase-like"/>
    <property type="match status" value="1"/>
</dbReference>
<dbReference type="CDD" id="cd07040">
    <property type="entry name" value="HP"/>
    <property type="match status" value="1"/>
</dbReference>
<dbReference type="PANTHER" id="PTHR46517:SF1">
    <property type="entry name" value="FRUCTOSE-2,6-BISPHOSPHATASE TIGAR"/>
    <property type="match status" value="1"/>
</dbReference>
<dbReference type="STRING" id="1280514.AXFE_02610"/>
<sequence length="228" mass="24200">MEKAKGFIELILIRHGESQSTLDMVVGGHLGCRGLSSFGMAQSLELGEFLSSKFSTISSSRVVASSILRTTQTAQLAIGIDPSVIERLCGLCEIDPGEDDGKAWANLSLVEVKIDSAIGPGGESIVQMYDRVDLCLGELLAEASNALLAAGQDAREGPTFVFTHRGPISSAYAICKGTGVTSLKQYVIEIASVHSLLVCRDSIEGARTPRLSSFLGASIQEIYPVHAR</sequence>
<evidence type="ECO:0000256" key="1">
    <source>
        <dbReference type="ARBA" id="ARBA00022801"/>
    </source>
</evidence>
<gene>
    <name evidence="2" type="ORF">AXFE_02610</name>
</gene>
<keyword evidence="3" id="KW-1185">Reference proteome</keyword>
<dbReference type="Proteomes" id="UP000032360">
    <property type="component" value="Unassembled WGS sequence"/>
</dbReference>
<dbReference type="EMBL" id="JXYS01000004">
    <property type="protein sequence ID" value="KJF18856.1"/>
    <property type="molecule type" value="Genomic_DNA"/>
</dbReference>
<dbReference type="OrthoDB" id="3628970at2"/>
<comment type="caution">
    <text evidence="2">The sequence shown here is derived from an EMBL/GenBank/DDBJ whole genome shotgun (WGS) entry which is preliminary data.</text>
</comment>
<dbReference type="Gene3D" id="3.40.50.1240">
    <property type="entry name" value="Phosphoglycerate mutase-like"/>
    <property type="match status" value="1"/>
</dbReference>
<dbReference type="RefSeq" id="WP_052604087.1">
    <property type="nucleotide sequence ID" value="NZ_JXYS01000004.1"/>
</dbReference>
<dbReference type="GO" id="GO:0004331">
    <property type="term" value="F:fructose-2,6-bisphosphate 2-phosphatase activity"/>
    <property type="evidence" value="ECO:0007669"/>
    <property type="project" value="TreeGrafter"/>
</dbReference>